<evidence type="ECO:0000256" key="10">
    <source>
        <dbReference type="ARBA" id="ARBA00033083"/>
    </source>
</evidence>
<dbReference type="OrthoDB" id="422368at2759"/>
<accession>A0A3P6SM87</accession>
<evidence type="ECO:0000313" key="14">
    <source>
        <dbReference type="Proteomes" id="UP000277928"/>
    </source>
</evidence>
<dbReference type="EMBL" id="UYRX01000162">
    <property type="protein sequence ID" value="VDK76006.1"/>
    <property type="molecule type" value="Genomic_DNA"/>
</dbReference>
<dbReference type="Pfam" id="PF10250">
    <property type="entry name" value="O-FucT"/>
    <property type="match status" value="1"/>
</dbReference>
<keyword evidence="5" id="KW-0256">Endoplasmic reticulum</keyword>
<dbReference type="GO" id="GO:0005783">
    <property type="term" value="C:endoplasmic reticulum"/>
    <property type="evidence" value="ECO:0007669"/>
    <property type="project" value="UniProtKB-SubCell"/>
</dbReference>
<evidence type="ECO:0000256" key="2">
    <source>
        <dbReference type="ARBA" id="ARBA00004922"/>
    </source>
</evidence>
<evidence type="ECO:0000256" key="9">
    <source>
        <dbReference type="ARBA" id="ARBA00026232"/>
    </source>
</evidence>
<reference evidence="13 14" key="1">
    <citation type="submission" date="2018-08" db="EMBL/GenBank/DDBJ databases">
        <authorList>
            <person name="Laetsch R D."/>
            <person name="Stevens L."/>
            <person name="Kumar S."/>
            <person name="Blaxter L. M."/>
        </authorList>
    </citation>
    <scope>NUCLEOTIDE SEQUENCE [LARGE SCALE GENOMIC DNA]</scope>
</reference>
<evidence type="ECO:0000256" key="1">
    <source>
        <dbReference type="ARBA" id="ARBA00004240"/>
    </source>
</evidence>
<evidence type="ECO:0000256" key="12">
    <source>
        <dbReference type="ARBA" id="ARBA00048647"/>
    </source>
</evidence>
<dbReference type="AlphaFoldDB" id="A0A3P6SM87"/>
<dbReference type="InterPro" id="IPR045130">
    <property type="entry name" value="OFUT2-like"/>
</dbReference>
<keyword evidence="7" id="KW-0119">Carbohydrate metabolism</keyword>
<dbReference type="Proteomes" id="UP000277928">
    <property type="component" value="Unassembled WGS sequence"/>
</dbReference>
<evidence type="ECO:0000256" key="6">
    <source>
        <dbReference type="ARBA" id="ARBA00023253"/>
    </source>
</evidence>
<keyword evidence="14" id="KW-1185">Reference proteome</keyword>
<dbReference type="InterPro" id="IPR019378">
    <property type="entry name" value="GDP-Fuc_O-FucTrfase"/>
</dbReference>
<dbReference type="Gene3D" id="3.40.50.11340">
    <property type="match status" value="1"/>
</dbReference>
<dbReference type="GO" id="GO:0006004">
    <property type="term" value="P:fucose metabolic process"/>
    <property type="evidence" value="ECO:0007669"/>
    <property type="project" value="UniProtKB-KW"/>
</dbReference>
<keyword evidence="4" id="KW-0808">Transferase</keyword>
<keyword evidence="6" id="KW-0294">Fucose metabolism</keyword>
<dbReference type="GO" id="GO:0046922">
    <property type="term" value="F:peptide-O-fucosyltransferase activity"/>
    <property type="evidence" value="ECO:0007669"/>
    <property type="project" value="UniProtKB-EC"/>
</dbReference>
<comment type="subcellular location">
    <subcellularLocation>
        <location evidence="1">Endoplasmic reticulum</location>
    </subcellularLocation>
</comment>
<evidence type="ECO:0000256" key="3">
    <source>
        <dbReference type="ARBA" id="ARBA00012196"/>
    </source>
</evidence>
<evidence type="ECO:0000256" key="8">
    <source>
        <dbReference type="ARBA" id="ARBA00025803"/>
    </source>
</evidence>
<dbReference type="PANTHER" id="PTHR13398">
    <property type="entry name" value="GDP-FUCOSE PROTEIN O-FUCOSYLTRANSFERASE 2"/>
    <property type="match status" value="1"/>
</dbReference>
<comment type="similarity">
    <text evidence="8">Belongs to the glycosyltransferase 68 family.</text>
</comment>
<dbReference type="EC" id="2.4.1.221" evidence="3"/>
<evidence type="ECO:0000256" key="5">
    <source>
        <dbReference type="ARBA" id="ARBA00022824"/>
    </source>
</evidence>
<evidence type="ECO:0000256" key="4">
    <source>
        <dbReference type="ARBA" id="ARBA00022679"/>
    </source>
</evidence>
<evidence type="ECO:0000256" key="11">
    <source>
        <dbReference type="ARBA" id="ARBA00047273"/>
    </source>
</evidence>
<organism evidence="13 14">
    <name type="scientific">Litomosoides sigmodontis</name>
    <name type="common">Filarial nematode worm</name>
    <dbReference type="NCBI Taxonomy" id="42156"/>
    <lineage>
        <taxon>Eukaryota</taxon>
        <taxon>Metazoa</taxon>
        <taxon>Ecdysozoa</taxon>
        <taxon>Nematoda</taxon>
        <taxon>Chromadorea</taxon>
        <taxon>Rhabditida</taxon>
        <taxon>Spirurina</taxon>
        <taxon>Spiruromorpha</taxon>
        <taxon>Filarioidea</taxon>
        <taxon>Onchocercidae</taxon>
        <taxon>Litomosoides</taxon>
    </lineage>
</organism>
<gene>
    <name evidence="13" type="ORF">NLS_LOCUS3137</name>
</gene>
<comment type="catalytic activity">
    <reaction evidence="11">
        <text>L-threonyl-[protein] + GDP-beta-L-fucose = 3-O-(alpha-L-fucosyl)-L-threonyl-[protein] + GDP + H(+)</text>
        <dbReference type="Rhea" id="RHEA:70491"/>
        <dbReference type="Rhea" id="RHEA-COMP:11060"/>
        <dbReference type="Rhea" id="RHEA-COMP:17915"/>
        <dbReference type="ChEBI" id="CHEBI:15378"/>
        <dbReference type="ChEBI" id="CHEBI:30013"/>
        <dbReference type="ChEBI" id="CHEBI:57273"/>
        <dbReference type="ChEBI" id="CHEBI:58189"/>
        <dbReference type="ChEBI" id="CHEBI:189631"/>
        <dbReference type="EC" id="2.4.1.221"/>
    </reaction>
    <physiologicalReaction direction="left-to-right" evidence="11">
        <dbReference type="Rhea" id="RHEA:70492"/>
    </physiologicalReaction>
</comment>
<comment type="pathway">
    <text evidence="2">Protein modification; protein glycosylation.</text>
</comment>
<protein>
    <recommendedName>
        <fullName evidence="9">GDP-fucose protein O-fucosyltransferase 2</fullName>
        <ecNumber evidence="3">2.4.1.221</ecNumber>
    </recommendedName>
    <alternativeName>
        <fullName evidence="10">Peptide-O-fucosyltransferase 2</fullName>
    </alternativeName>
</protein>
<evidence type="ECO:0000313" key="13">
    <source>
        <dbReference type="EMBL" id="VDK76006.1"/>
    </source>
</evidence>
<sequence>MNADTRLGFITYHSRFLQRKWFTDVKMNRLSFLRKSMNSKCCQALQTSNLHIHDWVLATLCLVFYLLFTMNCCDADESIAVLANDVSRDEKKFLIYDVNYGEGFNLRRDVFVRIANVVRILREHGYNYVLVLPPWGGLYHWRRPNLKIPWSKFFHIQSINEFVPVIEFHTFLKENGKIGALRLKQEKLHYADNSSTNQSLHF</sequence>
<dbReference type="PANTHER" id="PTHR13398:SF0">
    <property type="entry name" value="GDP-FUCOSE PROTEIN O-FUCOSYLTRANSFERASE 2"/>
    <property type="match status" value="1"/>
</dbReference>
<evidence type="ECO:0000256" key="7">
    <source>
        <dbReference type="ARBA" id="ARBA00023277"/>
    </source>
</evidence>
<comment type="catalytic activity">
    <reaction evidence="12">
        <text>L-seryl-[protein] + GDP-beta-L-fucose = 3-O-(alpha-L-fucosyl)-L-seryl-[protein] + GDP + H(+)</text>
        <dbReference type="Rhea" id="RHEA:63644"/>
        <dbReference type="Rhea" id="RHEA-COMP:9863"/>
        <dbReference type="Rhea" id="RHEA-COMP:17914"/>
        <dbReference type="ChEBI" id="CHEBI:15378"/>
        <dbReference type="ChEBI" id="CHEBI:29999"/>
        <dbReference type="ChEBI" id="CHEBI:57273"/>
        <dbReference type="ChEBI" id="CHEBI:58189"/>
        <dbReference type="ChEBI" id="CHEBI:189632"/>
        <dbReference type="EC" id="2.4.1.221"/>
    </reaction>
    <physiologicalReaction direction="left-to-right" evidence="12">
        <dbReference type="Rhea" id="RHEA:63645"/>
    </physiologicalReaction>
</comment>
<dbReference type="STRING" id="42156.A0A3P6SM87"/>
<name>A0A3P6SM87_LITSI</name>
<proteinExistence type="inferred from homology"/>